<evidence type="ECO:0000313" key="1">
    <source>
        <dbReference type="EMBL" id="MBX48314.1"/>
    </source>
</evidence>
<proteinExistence type="predicted"/>
<name>A0A2P2P0S9_RHIMU</name>
<dbReference type="AlphaFoldDB" id="A0A2P2P0S9"/>
<dbReference type="EMBL" id="GGEC01067830">
    <property type="protein sequence ID" value="MBX48314.1"/>
    <property type="molecule type" value="Transcribed_RNA"/>
</dbReference>
<sequence length="18" mass="2162">MKCGCISYIYVIFPLTYF</sequence>
<organism evidence="1">
    <name type="scientific">Rhizophora mucronata</name>
    <name type="common">Asiatic mangrove</name>
    <dbReference type="NCBI Taxonomy" id="61149"/>
    <lineage>
        <taxon>Eukaryota</taxon>
        <taxon>Viridiplantae</taxon>
        <taxon>Streptophyta</taxon>
        <taxon>Embryophyta</taxon>
        <taxon>Tracheophyta</taxon>
        <taxon>Spermatophyta</taxon>
        <taxon>Magnoliopsida</taxon>
        <taxon>eudicotyledons</taxon>
        <taxon>Gunneridae</taxon>
        <taxon>Pentapetalae</taxon>
        <taxon>rosids</taxon>
        <taxon>fabids</taxon>
        <taxon>Malpighiales</taxon>
        <taxon>Rhizophoraceae</taxon>
        <taxon>Rhizophora</taxon>
    </lineage>
</organism>
<accession>A0A2P2P0S9</accession>
<reference evidence="1" key="1">
    <citation type="submission" date="2018-02" db="EMBL/GenBank/DDBJ databases">
        <title>Rhizophora mucronata_Transcriptome.</title>
        <authorList>
            <person name="Meera S.P."/>
            <person name="Sreeshan A."/>
            <person name="Augustine A."/>
        </authorList>
    </citation>
    <scope>NUCLEOTIDE SEQUENCE</scope>
    <source>
        <tissue evidence="1">Leaf</tissue>
    </source>
</reference>
<protein>
    <submittedName>
        <fullName evidence="1">Uncharacterized protein</fullName>
    </submittedName>
</protein>